<comment type="caution">
    <text evidence="2">The sequence shown here is derived from an EMBL/GenBank/DDBJ whole genome shotgun (WGS) entry which is preliminary data.</text>
</comment>
<dbReference type="InterPro" id="IPR036010">
    <property type="entry name" value="2Fe-2S_ferredoxin-like_sf"/>
</dbReference>
<dbReference type="InterPro" id="IPR041414">
    <property type="entry name" value="Raco-like_middle"/>
</dbReference>
<dbReference type="Pfam" id="PF17651">
    <property type="entry name" value="Raco_middle"/>
    <property type="match status" value="1"/>
</dbReference>
<evidence type="ECO:0000313" key="3">
    <source>
        <dbReference type="Proteomes" id="UP000652176"/>
    </source>
</evidence>
<reference evidence="2 3" key="1">
    <citation type="submission" date="2020-09" db="EMBL/GenBank/DDBJ databases">
        <title>Methylomonas albis sp. nov. and Methylomonas fluvii sp. nov.: Two cold-adapted methanotrophs from the River Elbe and an amended description of Methylovulum psychrotolerans strain Eb1.</title>
        <authorList>
            <person name="Bussmann I.K."/>
            <person name="Klings K.-W."/>
            <person name="Warnstedt J."/>
            <person name="Hoppert M."/>
            <person name="Saborowski A."/>
            <person name="Horn F."/>
            <person name="Liebner S."/>
        </authorList>
    </citation>
    <scope>NUCLEOTIDE SEQUENCE [LARGE SCALE GENOMIC DNA]</scope>
    <source>
        <strain evidence="2 3">EbA</strain>
    </source>
</reference>
<accession>A0ABR9CY89</accession>
<dbReference type="SUPFAM" id="SSF54292">
    <property type="entry name" value="2Fe-2S ferredoxin-like"/>
    <property type="match status" value="1"/>
</dbReference>
<dbReference type="Gene3D" id="3.10.20.30">
    <property type="match status" value="1"/>
</dbReference>
<dbReference type="InterPro" id="IPR042259">
    <property type="entry name" value="Raco-like_middle_sf"/>
</dbReference>
<dbReference type="InterPro" id="IPR027980">
    <property type="entry name" value="RACo_C"/>
</dbReference>
<feature type="domain" description="2Fe-2S ferredoxin-type" evidence="1">
    <location>
        <begin position="18"/>
        <end position="112"/>
    </location>
</feature>
<dbReference type="Proteomes" id="UP000652176">
    <property type="component" value="Unassembled WGS sequence"/>
</dbReference>
<organism evidence="2 3">
    <name type="scientific">Methylomonas albis</name>
    <dbReference type="NCBI Taxonomy" id="1854563"/>
    <lineage>
        <taxon>Bacteria</taxon>
        <taxon>Pseudomonadati</taxon>
        <taxon>Pseudomonadota</taxon>
        <taxon>Gammaproteobacteria</taxon>
        <taxon>Methylococcales</taxon>
        <taxon>Methylococcaceae</taxon>
        <taxon>Methylomonas</taxon>
    </lineage>
</organism>
<dbReference type="PANTHER" id="PTHR42895">
    <property type="entry name" value="IRON-SULFUR CLUSTER-BINDING PROTEIN-RELATED"/>
    <property type="match status" value="1"/>
</dbReference>
<dbReference type="PROSITE" id="PS51085">
    <property type="entry name" value="2FE2S_FER_2"/>
    <property type="match status" value="1"/>
</dbReference>
<dbReference type="Gene3D" id="3.30.420.480">
    <property type="entry name" value="Domain of unknown function (DUF4445)"/>
    <property type="match status" value="1"/>
</dbReference>
<dbReference type="PANTHER" id="PTHR42895:SF2">
    <property type="entry name" value="IRON-SULFUR CLUSTER PROTEIN"/>
    <property type="match status" value="1"/>
</dbReference>
<gene>
    <name evidence="2" type="ORF">IE877_02005</name>
</gene>
<name>A0ABR9CY89_9GAMM</name>
<evidence type="ECO:0000259" key="1">
    <source>
        <dbReference type="PROSITE" id="PS51085"/>
    </source>
</evidence>
<dbReference type="Pfam" id="PF00111">
    <property type="entry name" value="Fer2"/>
    <property type="match status" value="1"/>
</dbReference>
<keyword evidence="3" id="KW-1185">Reference proteome</keyword>
<dbReference type="EMBL" id="JACXSS010000001">
    <property type="protein sequence ID" value="MBD9354667.1"/>
    <property type="molecule type" value="Genomic_DNA"/>
</dbReference>
<evidence type="ECO:0000313" key="2">
    <source>
        <dbReference type="EMBL" id="MBD9354667.1"/>
    </source>
</evidence>
<proteinExistence type="predicted"/>
<dbReference type="InterPro" id="IPR012675">
    <property type="entry name" value="Beta-grasp_dom_sf"/>
</dbReference>
<dbReference type="Pfam" id="PF14574">
    <property type="entry name" value="RACo_C_ter"/>
    <property type="match status" value="1"/>
</dbReference>
<protein>
    <submittedName>
        <fullName evidence="2">DUF4445 domain-containing protein</fullName>
    </submittedName>
</protein>
<dbReference type="InterPro" id="IPR001041">
    <property type="entry name" value="2Fe-2S_ferredoxin-type"/>
</dbReference>
<dbReference type="CDD" id="cd00207">
    <property type="entry name" value="fer2"/>
    <property type="match status" value="1"/>
</dbReference>
<dbReference type="RefSeq" id="WP_192372739.1">
    <property type="nucleotide sequence ID" value="NZ_CAJHIV010000001.1"/>
</dbReference>
<sequence>MTETALNTERPSSPDRAPLATIRSETQTLCLPINSTMSVRQALDTTDLRVRAACGGLGTCGACLIQTISGDFNPPTLAERQKLLPEDLASGVRLACQLRVRSDCELYLENPAPHSDWKSLDTSQLYRADGDPAVTAYVYGVAVDLGTTHIRLSLWNRQSGRRIGTRYSINPQVAHGADVLTRLDAERLDVEDCLRIGQQARDAIMDGIRDILSRDMGEITPILAELGKVLIVGNTAMLSLICGNSGDSLYQPENWQSPIACQPVDTEAWRHAWRTPHAKIDIAQPLAGFIGSDLLADLLATGVTTQTQPMLLADFGTNTEIALWDGINLWASSVPGGPAFEGVGMRNGLTAESGAICKVSTSAGTRRLHTIGDAPARGYCASGFIDAIALLLDEKQLKPSGRFAEPQTEQGFLLQENTPRSAIFASDIDIFQRAKASTAAAMAQLLVMAGLTAKDLDRLWICGSFGQHLDLNSAFRVGLLPAISSDRVSLLANASLAGCEQLLLNPTGQTRLNAIVQRARVVNLGGVFEYENRFIDHLRLQPMPIAEYE</sequence>
<dbReference type="InterPro" id="IPR052911">
    <property type="entry name" value="Corrinoid_activation_enz"/>
</dbReference>